<dbReference type="Pfam" id="PF13361">
    <property type="entry name" value="UvrD_C"/>
    <property type="match status" value="1"/>
</dbReference>
<dbReference type="InterPro" id="IPR039904">
    <property type="entry name" value="TRANK1"/>
</dbReference>
<dbReference type="SUPFAM" id="SSF52540">
    <property type="entry name" value="P-loop containing nucleoside triphosphate hydrolases"/>
    <property type="match status" value="2"/>
</dbReference>
<dbReference type="Pfam" id="PF13086">
    <property type="entry name" value="AAA_11"/>
    <property type="match status" value="1"/>
</dbReference>
<dbReference type="GO" id="GO:0005694">
    <property type="term" value="C:chromosome"/>
    <property type="evidence" value="ECO:0007669"/>
    <property type="project" value="UniProtKB-ARBA"/>
</dbReference>
<evidence type="ECO:0000256" key="2">
    <source>
        <dbReference type="ARBA" id="ARBA00022801"/>
    </source>
</evidence>
<keyword evidence="2 5" id="KW-0378">Hydrolase</keyword>
<dbReference type="InterPro" id="IPR014017">
    <property type="entry name" value="DNA_helicase_UvrD-like_C"/>
</dbReference>
<dbReference type="eggNOG" id="KOG1801">
    <property type="taxonomic scope" value="Eukaryota"/>
</dbReference>
<dbReference type="InterPro" id="IPR041677">
    <property type="entry name" value="DNA2/NAM7_AAA_11"/>
</dbReference>
<keyword evidence="4 5" id="KW-0067">ATP-binding</keyword>
<dbReference type="Gene3D" id="3.40.50.300">
    <property type="entry name" value="P-loop containing nucleotide triphosphate hydrolases"/>
    <property type="match status" value="4"/>
</dbReference>
<evidence type="ECO:0000313" key="8">
    <source>
        <dbReference type="EMBL" id="EXB88354.1"/>
    </source>
</evidence>
<evidence type="ECO:0000313" key="9">
    <source>
        <dbReference type="Proteomes" id="UP000030645"/>
    </source>
</evidence>
<proteinExistence type="predicted"/>
<evidence type="ECO:0000256" key="4">
    <source>
        <dbReference type="ARBA" id="ARBA00022840"/>
    </source>
</evidence>
<keyword evidence="3 5" id="KW-0347">Helicase</keyword>
<dbReference type="InterPro" id="IPR027417">
    <property type="entry name" value="P-loop_NTPase"/>
</dbReference>
<evidence type="ECO:0000256" key="3">
    <source>
        <dbReference type="ARBA" id="ARBA00022806"/>
    </source>
</evidence>
<dbReference type="Pfam" id="PF20073">
    <property type="entry name" value="DUF6469"/>
    <property type="match status" value="1"/>
</dbReference>
<protein>
    <submittedName>
        <fullName evidence="8">TPR and ankyrin repeat-containing protein 1</fullName>
    </submittedName>
</protein>
<dbReference type="InterPro" id="IPR014016">
    <property type="entry name" value="UvrD-like_ATP-bd"/>
</dbReference>
<dbReference type="InterPro" id="IPR041679">
    <property type="entry name" value="DNA2/NAM7-like_C"/>
</dbReference>
<keyword evidence="1 5" id="KW-0547">Nucleotide-binding</keyword>
<reference evidence="9" key="1">
    <citation type="submission" date="2013-01" db="EMBL/GenBank/DDBJ databases">
        <title>Draft Genome Sequence of a Mulberry Tree, Morus notabilis C.K. Schneid.</title>
        <authorList>
            <person name="He N."/>
            <person name="Zhao S."/>
        </authorList>
    </citation>
    <scope>NUCLEOTIDE SEQUENCE</scope>
</reference>
<feature type="compositionally biased region" description="Basic and acidic residues" evidence="6">
    <location>
        <begin position="2615"/>
        <end position="2631"/>
    </location>
</feature>
<name>W9RQS8_9ROSA</name>
<organism evidence="8 9">
    <name type="scientific">Morus notabilis</name>
    <dbReference type="NCBI Taxonomy" id="981085"/>
    <lineage>
        <taxon>Eukaryota</taxon>
        <taxon>Viridiplantae</taxon>
        <taxon>Streptophyta</taxon>
        <taxon>Embryophyta</taxon>
        <taxon>Tracheophyta</taxon>
        <taxon>Spermatophyta</taxon>
        <taxon>Magnoliopsida</taxon>
        <taxon>eudicotyledons</taxon>
        <taxon>Gunneridae</taxon>
        <taxon>Pentapetalae</taxon>
        <taxon>rosids</taxon>
        <taxon>fabids</taxon>
        <taxon>Rosales</taxon>
        <taxon>Moraceae</taxon>
        <taxon>Moreae</taxon>
        <taxon>Morus</taxon>
    </lineage>
</organism>
<dbReference type="OrthoDB" id="3156807at2759"/>
<dbReference type="CDD" id="cd18808">
    <property type="entry name" value="SF1_C_Upf1"/>
    <property type="match status" value="1"/>
</dbReference>
<dbReference type="PANTHER" id="PTHR21529:SF4">
    <property type="entry name" value="TPR AND ANKYRIN REPEAT-CONTAINING PROTEIN 1"/>
    <property type="match status" value="1"/>
</dbReference>
<accession>W9RQS8</accession>
<dbReference type="InterPro" id="IPR011990">
    <property type="entry name" value="TPR-like_helical_dom_sf"/>
</dbReference>
<evidence type="ECO:0000256" key="1">
    <source>
        <dbReference type="ARBA" id="ARBA00022741"/>
    </source>
</evidence>
<dbReference type="STRING" id="981085.W9RQS8"/>
<dbReference type="Pfam" id="PF13087">
    <property type="entry name" value="AAA_12"/>
    <property type="match status" value="1"/>
</dbReference>
<dbReference type="GO" id="GO:0016787">
    <property type="term" value="F:hydrolase activity"/>
    <property type="evidence" value="ECO:0007669"/>
    <property type="project" value="UniProtKB-UniRule"/>
</dbReference>
<dbReference type="GO" id="GO:0004386">
    <property type="term" value="F:helicase activity"/>
    <property type="evidence" value="ECO:0007669"/>
    <property type="project" value="UniProtKB-UniRule"/>
</dbReference>
<dbReference type="InterPro" id="IPR047187">
    <property type="entry name" value="SF1_C_Upf1"/>
</dbReference>
<dbReference type="KEGG" id="mnt:21386025"/>
<keyword evidence="9" id="KW-1185">Reference proteome</keyword>
<gene>
    <name evidence="8" type="ORF">L484_002455</name>
</gene>
<feature type="compositionally biased region" description="Polar residues" evidence="6">
    <location>
        <begin position="2597"/>
        <end position="2614"/>
    </location>
</feature>
<feature type="domain" description="UvrD-like helicase ATP-binding" evidence="7">
    <location>
        <begin position="1074"/>
        <end position="1468"/>
    </location>
</feature>
<evidence type="ECO:0000259" key="7">
    <source>
        <dbReference type="PROSITE" id="PS51198"/>
    </source>
</evidence>
<feature type="region of interest" description="Disordered" evidence="6">
    <location>
        <begin position="2596"/>
        <end position="2665"/>
    </location>
</feature>
<dbReference type="Pfam" id="PF00580">
    <property type="entry name" value="UvrD-helicase"/>
    <property type="match status" value="1"/>
</dbReference>
<dbReference type="Proteomes" id="UP000030645">
    <property type="component" value="Unassembled WGS sequence"/>
</dbReference>
<dbReference type="InterPro" id="IPR045529">
    <property type="entry name" value="DUF6469"/>
</dbReference>
<feature type="compositionally biased region" description="Basic residues" evidence="6">
    <location>
        <begin position="2647"/>
        <end position="2665"/>
    </location>
</feature>
<dbReference type="SUPFAM" id="SSF48452">
    <property type="entry name" value="TPR-like"/>
    <property type="match status" value="1"/>
</dbReference>
<feature type="binding site" evidence="5">
    <location>
        <begin position="1095"/>
        <end position="1102"/>
    </location>
    <ligand>
        <name>ATP</name>
        <dbReference type="ChEBI" id="CHEBI:30616"/>
    </ligand>
</feature>
<evidence type="ECO:0000256" key="5">
    <source>
        <dbReference type="PROSITE-ProRule" id="PRU00560"/>
    </source>
</evidence>
<dbReference type="PANTHER" id="PTHR21529">
    <property type="entry name" value="MAMMARY TURMOR VIRUS RECEPTOR HOMOLOG 1, 2 MTVR1, 2"/>
    <property type="match status" value="1"/>
</dbReference>
<dbReference type="PROSITE" id="PS51198">
    <property type="entry name" value="UVRD_HELICASE_ATP_BIND"/>
    <property type="match status" value="1"/>
</dbReference>
<sequence length="2665" mass="303450">MMQGETSRERKRNPTDPFTDTVFSWSVEDISNENLYKDKVEKIPETFQSVKHYLGSYVYPLLEETRAELYSSMEILYSAPFAEVVAFDESKPYGSKVYQVTVDYWRNRSNDRSKVPYKTLPGDLLVLANAKPETLSDLDRMGRSWTFLSVTNITEDENEDDVCSTYFKVKASKAFELVFETQTSLFVVFVANMTTPRRIWQALDMSSNQMILNDALCINSEDQKNCNSCSELGEDSLDEKLVELLSSNLNGSQTGAILSCLHMLHCKKKTSFELIWGPPGTGKTKTTATLLVAFLRMKYRTVVCAPTNVAITGVASRVLKIVSDTEADTLFSSLGEFLLFGNKDRLKVGLDIQEIYLDYRVKRLVECFGPLGWNHSFTSMIHFLEDCISKYHIFLENELIKERELSSESEMKDEGCEEKVESFLEYVRKIFVCTVTPLRSCISIFCTHIPKSYILEQNFQNMMSLMGLLDCFESSLFRDNVVSEELEELFSRSEVTEGPYSAVDETSLLLMRKACLSVLRTLHCSLKEIGLPNFRDEQNIMKFCFQRASLIFCTTSSSYKLHQMEIDPLNILVIDEAAQLKECESTIPLQLPGIKHAVLVGDECQLPATVTSKISGEAGFGRSLFERLSSLNHSKRLLNMQYRMHPAISSFPNSQFYHNQIQNAPIVKRKSYEKRYLSGPMFGPYSFLNVIGGSEEKDDDGHSRKNWVEVAIVLKIVQSLHKAWRESQHELSVGVVSPYSAQVVAIQEKLGKKYEKIDGFQVKVRTVDGFQGGEEDIIIMSTVRSHIVGSLEFISRPQRINVALTRARHSLWILGNERTLSGSQSVWGALVVDAKNRGCFFNVDDDKDLAKAIIEVKKELDQFDDLLNADSILFKSSKWKVLFSDNFLKSFKKLTSIRRKKSVLSLLLKLSDGWRPKRPIVDSVGGSSLDIMKFKVEGLFVISTVDITKDSKYIQVLKIWDVLPPDEIPKLIKRLDSIFGKYTDDFINLCNEKSFDGKLENPKSWPPSLAVIRFKDLSCNEAGSDLVGTASDGRNFVENSKVSESLLLMKFYSLSHAAVNHLLSNRDESEIDLPFEVNDEEMEIILYRQSTFILGRSGTGKTTVLTKKLFQKEQLHHLAMEEFYGANANVIGHDMKNSVEKNSSEETRTIVLRQLFVTVSPKLCNAVKQHVSHLKSFACGGSHPDESNLVDIADLDDEEGHIPDSFFEIMPDSYPLVITFHKFLMMLDGTLSKSYFERFPDMEKLSHGQRQSSRSVRLQTFLRTKEVHYEKFVISYWPHFDSKLTKKLDPSRVFTEIISHIKGGLQAIETSNLRLSCEEYVSLSEGRSSTLTREQRERIYDIFQVYEKMKMGTGDFDLADFVNDLHCRLKHERYEADQMDFVYIDEVQDLTMSQIALFKHVCGNVEEGFVFSGDTAQTIARGIDFRFQDIRHLFYKKFVLECQGEDGERKDKGRISDIFHLTQNFRTHAGILKLSQSIIELLYHFFPQSIDPLKPETSWIYGEAPVLLESGDNENAIIKIFGNSGNKSRDIVGFGAEQVILVRDDDARKEISDHVGKQALLLTILECKGLEFQDVLLYNFFESSPLKNQWRLIYEYMKEQDLFGSTAPKSPKFSESKHNILCSELKQLYVAVTRTRQRLWICDNTELAKPMFDYWKKKYLVQVRQLDDSLAEAMQVASNPEEWRSRGIKLYQEHNYEMATMCFERAHDAYWERRSKAAGLKAMADRMRISNPEEANSILREAAEIFEAIGKADSAARCFSDLGEYERAGRIYLEKFGESELVRAGECFSLAGCHELAAEVYARGNYFSECLTACATGKLFDMGLEYIQYWKQQSTKEDGVAKRSDEIEKIEQVFLENCALHYHEIKDYRSMMKFVRAFNSMNSIRNFLRPLGCFDELMLLEEEAGNFVEAADIAKLKGDILLMADLLGKAGKFKEGANLILFHVLGNSLWSAGSRGWPLKHSKLKCELLTKAKSFAVNDTDTFSEFVCTEADIMENEHSDLVTMMNQMIASRRHKSVRGEILSARKILDVHLSSKADKYFFEKELVFDLSKHSEDVISNTLVSAESLVYFWNFWKDKIISIFEYLGCLETQDASEFRNYGEFCLNFLGVWRQFTNANPIYLLLSSEADWARDVEKRPSSGKLVSLDVHQLVSAARRYWCSEVLSVGFMVLEKLTALYSCPQITDLLFCRSRILTLIHEVAKFILESTFLKLRHHDSENLLKYIRMATDSIVGYIFPMCFQKSLRGNMIFLRRTDACKNLLKQVAAEHVKKPKNTLSYGEIGSIAMIILGSGEINNELHEQISKVLDGNSPWKAFFENLYRLRGSNYQGDSTHASEPRVASEITSEAHLAWSFREALSEVFNVNWRMAHDYISPGCFLYLVERLLIWSSVFAGSFVATKSLFVEWLMFHEEHTSSTKSIPSSGADSQASTLEFMSSVVHQCLHNKRDMIDWIRKSTTRVTGYYSVLVLRLVVVTCLLYANFGPCIDSLLGSLKKDYIMEQLPWELSVALQKIRKNRPPDLNVKLIAEALKSIGNPLVIVSLGGYCSFSSCPDAICLNMKGDYCKNDILRTLFPENVESQKVPSGASAVKSVDKGESSKVFQATGAPQTQKSSQNIENKEEDNRNSESKDNKNGQEVGAAQSSQSKGKGNNKPKKNKKGKGGRQRSK</sequence>
<dbReference type="FunFam" id="3.40.50.300:FF:000326">
    <property type="entry name" value="P-loop containing nucleoside triphosphate hydrolase"/>
    <property type="match status" value="1"/>
</dbReference>
<dbReference type="GO" id="GO:0005524">
    <property type="term" value="F:ATP binding"/>
    <property type="evidence" value="ECO:0007669"/>
    <property type="project" value="UniProtKB-UniRule"/>
</dbReference>
<evidence type="ECO:0000256" key="6">
    <source>
        <dbReference type="SAM" id="MobiDB-lite"/>
    </source>
</evidence>
<dbReference type="EMBL" id="KE344959">
    <property type="protein sequence ID" value="EXB88354.1"/>
    <property type="molecule type" value="Genomic_DNA"/>
</dbReference>